<reference evidence="3 4" key="1">
    <citation type="submission" date="2024-12" db="EMBL/GenBank/DDBJ databases">
        <authorList>
            <person name="Hu S."/>
        </authorList>
    </citation>
    <scope>NUCLEOTIDE SEQUENCE [LARGE SCALE GENOMIC DNA]</scope>
    <source>
        <strain evidence="3 4">THG-T11</strain>
    </source>
</reference>
<keyword evidence="1" id="KW-0732">Signal</keyword>
<dbReference type="RefSeq" id="WP_138721667.1">
    <property type="nucleotide sequence ID" value="NZ_SSHJ02000001.1"/>
</dbReference>
<feature type="signal peptide" evidence="1">
    <location>
        <begin position="1"/>
        <end position="19"/>
    </location>
</feature>
<sequence length="947" mass="103001">MNKSLIFSLLLLIATNAFGQFQNVTGTAQKNSTTGQYRWNFGANGVFNAAKIEDILSVDAGALHKVGNEVKDGNFGILGTLFVRGSGVINREARLNYYSIGVQSQQYQGNLFHRSLQFADTARVQHVTIYPQELDCNTCGISLLLPKGGGTLARVEDLPDISGKANLKTINVLAVGSSTIRDVMSYFPIFAKSIAPDVRVSLTIMYRSSATLKMLDSLVTYNIDGFSAETYNYNSTSYTIVPNSAINPTLSSKKWDLVMFTSSKDDVMFYETYFPYLPNLQKTISSRLGYNVKFGYITPPSYANDYWQLDPLNMNSEEMANKTIAQSERLIKDGVVSFVMPLSTAIQNARTHPDLDKLGDYGNLTFEGNHLQEGLPCTIAAYVASLTILKQFGYDNKGVLGDRTKALQSWVINNNIPGQHGESVGVTDENLYLAQLAATYATNNPFKVTPIIKTSFSTKAERDAYNVTTLPFYSLVKNDGSGKWLVSKATSTGVGAKYVTINTDYNEKNYNVFKEGLVDTVGFYSNNSITVSDFNWTLPINGISTVVGNDKPVTLTGMTYAPISFQKYHVIYGDSLGNINYVTTAPRRDYLFIQPTLPTNVAVLKVILVRGSIHEIYISTNFKFDGKDLTIQSFSTWETPSKTPTSVAFKMFANNVFASTGIGIGRRDGLGTNEVLLRVFDRSSTGTPDFTVVDNAGNYMSTATIGRENQVWDFKASPTINGLPLSSSLGLQNKANTDASNINVANYKTALNISDGSTLNNNISGTAAGATTWGQVNNNFNLTGTTLDYLAGMDLSVGQFRKFYAPQLKTYLSLPATGGYDLQSVSTRNNMVNTTLFLTGDVRPLGNPPSGFAGVAELRDDGAGGKVALYGTYDYSNARFANTAIGTINPNFGMVGIGTHIPTSKLAVNGGDIEVMSQEKGLILKSPNGTRWRITVNDSGSLVSTAL</sequence>
<comment type="caution">
    <text evidence="3">The sequence shown here is derived from an EMBL/GenBank/DDBJ whole genome shotgun (WGS) entry which is preliminary data.</text>
</comment>
<proteinExistence type="predicted"/>
<evidence type="ECO:0000313" key="4">
    <source>
        <dbReference type="Proteomes" id="UP001517247"/>
    </source>
</evidence>
<accession>A0ABW9J1W0</accession>
<evidence type="ECO:0000313" key="3">
    <source>
        <dbReference type="EMBL" id="MFN0254518.1"/>
    </source>
</evidence>
<keyword evidence="4" id="KW-1185">Reference proteome</keyword>
<feature type="chain" id="PRO_5045970895" evidence="1">
    <location>
        <begin position="20"/>
        <end position="947"/>
    </location>
</feature>
<feature type="domain" description="DUF4886" evidence="2">
    <location>
        <begin position="172"/>
        <end position="375"/>
    </location>
</feature>
<protein>
    <submittedName>
        <fullName evidence="3">DUF4886 domain-containing protein</fullName>
    </submittedName>
</protein>
<dbReference type="InterPro" id="IPR036514">
    <property type="entry name" value="SGNH_hydro_sf"/>
</dbReference>
<dbReference type="EMBL" id="SSHJ02000001">
    <property type="protein sequence ID" value="MFN0254518.1"/>
    <property type="molecule type" value="Genomic_DNA"/>
</dbReference>
<dbReference type="InterPro" id="IPR032616">
    <property type="entry name" value="DUF4886"/>
</dbReference>
<dbReference type="Proteomes" id="UP001517247">
    <property type="component" value="Unassembled WGS sequence"/>
</dbReference>
<name>A0ABW9J1W0_9SPHI</name>
<organism evidence="3 4">
    <name type="scientific">Pedobacter ureilyticus</name>
    <dbReference type="NCBI Taxonomy" id="1393051"/>
    <lineage>
        <taxon>Bacteria</taxon>
        <taxon>Pseudomonadati</taxon>
        <taxon>Bacteroidota</taxon>
        <taxon>Sphingobacteriia</taxon>
        <taxon>Sphingobacteriales</taxon>
        <taxon>Sphingobacteriaceae</taxon>
        <taxon>Pedobacter</taxon>
    </lineage>
</organism>
<dbReference type="Pfam" id="PF16227">
    <property type="entry name" value="DUF4886"/>
    <property type="match status" value="1"/>
</dbReference>
<evidence type="ECO:0000259" key="2">
    <source>
        <dbReference type="Pfam" id="PF16227"/>
    </source>
</evidence>
<gene>
    <name evidence="3" type="ORF">E6A44_002990</name>
</gene>
<dbReference type="Gene3D" id="3.40.50.1110">
    <property type="entry name" value="SGNH hydrolase"/>
    <property type="match status" value="1"/>
</dbReference>
<evidence type="ECO:0000256" key="1">
    <source>
        <dbReference type="SAM" id="SignalP"/>
    </source>
</evidence>